<dbReference type="Proteomes" id="UP000475862">
    <property type="component" value="Unassembled WGS sequence"/>
</dbReference>
<organism evidence="1 2">
    <name type="scientific">Aphis glycines</name>
    <name type="common">Soybean aphid</name>
    <dbReference type="NCBI Taxonomy" id="307491"/>
    <lineage>
        <taxon>Eukaryota</taxon>
        <taxon>Metazoa</taxon>
        <taxon>Ecdysozoa</taxon>
        <taxon>Arthropoda</taxon>
        <taxon>Hexapoda</taxon>
        <taxon>Insecta</taxon>
        <taxon>Pterygota</taxon>
        <taxon>Neoptera</taxon>
        <taxon>Paraneoptera</taxon>
        <taxon>Hemiptera</taxon>
        <taxon>Sternorrhyncha</taxon>
        <taxon>Aphidomorpha</taxon>
        <taxon>Aphidoidea</taxon>
        <taxon>Aphididae</taxon>
        <taxon>Aphidini</taxon>
        <taxon>Aphis</taxon>
        <taxon>Aphis</taxon>
    </lineage>
</organism>
<reference evidence="1 2" key="1">
    <citation type="submission" date="2019-08" db="EMBL/GenBank/DDBJ databases">
        <title>The genome of the soybean aphid Biotype 1, its phylome, world population structure and adaptation to the North American continent.</title>
        <authorList>
            <person name="Giordano R."/>
            <person name="Donthu R.K."/>
            <person name="Hernandez A.G."/>
            <person name="Wright C.L."/>
            <person name="Zimin A.V."/>
        </authorList>
    </citation>
    <scope>NUCLEOTIDE SEQUENCE [LARGE SCALE GENOMIC DNA]</scope>
    <source>
        <tissue evidence="1">Whole aphids</tissue>
    </source>
</reference>
<accession>A0A6G0SYZ7</accession>
<keyword evidence="2" id="KW-1185">Reference proteome</keyword>
<proteinExistence type="predicted"/>
<comment type="caution">
    <text evidence="1">The sequence shown here is derived from an EMBL/GenBank/DDBJ whole genome shotgun (WGS) entry which is preliminary data.</text>
</comment>
<dbReference type="AlphaFoldDB" id="A0A6G0SYZ7"/>
<gene>
    <name evidence="1" type="ORF">AGLY_016158</name>
</gene>
<name>A0A6G0SYZ7_APHGL</name>
<protein>
    <submittedName>
        <fullName evidence="1">Uncharacterized protein</fullName>
    </submittedName>
</protein>
<dbReference type="EMBL" id="VYZN01000079">
    <property type="protein sequence ID" value="KAE9523606.1"/>
    <property type="molecule type" value="Genomic_DNA"/>
</dbReference>
<evidence type="ECO:0000313" key="1">
    <source>
        <dbReference type="EMBL" id="KAE9523606.1"/>
    </source>
</evidence>
<sequence length="175" mass="20287">MVWKIHLKQINGLVLTKERERESLRNLFSFIRLDNRQDISEISSVSYAKTYHRHNQILNYYSSGCPLVTMKFIVPYCESVSPFTTFSSSLTIVILYTDLATTHTPKLHIVVSSYLKMQNVTGLNVKIYAHMSLSRHANTPFVLDYLNKKIKTNWYSPFQSNNMNNWSLSNGSQLN</sequence>
<evidence type="ECO:0000313" key="2">
    <source>
        <dbReference type="Proteomes" id="UP000475862"/>
    </source>
</evidence>